<sequence>MVTECGCTNCAKLPPAISTLSPSRRGGFFVEKCLFDDSGKTRKNRSVAFMPHPGNAGFSHSAAETSLAQASNSLAKSLIFLNAFAFPVFHRLFTQYLVVKKPFQSMA</sequence>
<dbReference type="AlphaFoldDB" id="A0A7L5BDL5"/>
<dbReference type="Proteomes" id="UP000464865">
    <property type="component" value="Chromosome M15-11"/>
</dbReference>
<dbReference type="KEGG" id="roy:G3A56_01440"/>
<organism evidence="1 2">
    <name type="scientific">Rhizobium oryzihabitans</name>
    <dbReference type="NCBI Taxonomy" id="2267833"/>
    <lineage>
        <taxon>Bacteria</taxon>
        <taxon>Pseudomonadati</taxon>
        <taxon>Pseudomonadota</taxon>
        <taxon>Alphaproteobacteria</taxon>
        <taxon>Hyphomicrobiales</taxon>
        <taxon>Rhizobiaceae</taxon>
        <taxon>Rhizobium/Agrobacterium group</taxon>
        <taxon>Rhizobium</taxon>
    </lineage>
</organism>
<proteinExistence type="predicted"/>
<evidence type="ECO:0000313" key="1">
    <source>
        <dbReference type="EMBL" id="QIB36823.1"/>
    </source>
</evidence>
<name>A0A7L5BDL5_9HYPH</name>
<evidence type="ECO:0000313" key="2">
    <source>
        <dbReference type="Proteomes" id="UP000464865"/>
    </source>
</evidence>
<reference evidence="1 2" key="1">
    <citation type="submission" date="2020-02" db="EMBL/GenBank/DDBJ databases">
        <title>Plant-Promoting Endophytic Bacterium Rhizobium oryzihabitans sp. nov., Isolated from the Root of Rice.</title>
        <authorList>
            <person name="zhao J."/>
            <person name="Zhang G."/>
        </authorList>
    </citation>
    <scope>NUCLEOTIDE SEQUENCE [LARGE SCALE GENOMIC DNA]</scope>
    <source>
        <strain evidence="1 2">M15</strain>
    </source>
</reference>
<accession>A0A7L5BDL5</accession>
<protein>
    <submittedName>
        <fullName evidence="1">Uncharacterized protein</fullName>
    </submittedName>
</protein>
<dbReference type="EMBL" id="CP048632">
    <property type="protein sequence ID" value="QIB36823.1"/>
    <property type="molecule type" value="Genomic_DNA"/>
</dbReference>
<keyword evidence="2" id="KW-1185">Reference proteome</keyword>
<gene>
    <name evidence="1" type="ORF">G3A56_01440</name>
</gene>